<dbReference type="SMART" id="SM00304">
    <property type="entry name" value="HAMP"/>
    <property type="match status" value="1"/>
</dbReference>
<reference evidence="11" key="1">
    <citation type="journal article" date="2019" name="Int. J. Syst. Evol. Microbiol.">
        <title>The Global Catalogue of Microorganisms (GCM) 10K type strain sequencing project: providing services to taxonomists for standard genome sequencing and annotation.</title>
        <authorList>
            <consortium name="The Broad Institute Genomics Platform"/>
            <consortium name="The Broad Institute Genome Sequencing Center for Infectious Disease"/>
            <person name="Wu L."/>
            <person name="Ma J."/>
        </authorList>
    </citation>
    <scope>NUCLEOTIDE SEQUENCE [LARGE SCALE GENOMIC DNA]</scope>
    <source>
        <strain evidence="11">CGMCC 1.15474</strain>
    </source>
</reference>
<dbReference type="InterPro" id="IPR003660">
    <property type="entry name" value="HAMP_dom"/>
</dbReference>
<dbReference type="PANTHER" id="PTHR32089">
    <property type="entry name" value="METHYL-ACCEPTING CHEMOTAXIS PROTEIN MCPB"/>
    <property type="match status" value="1"/>
</dbReference>
<dbReference type="Pfam" id="PF00015">
    <property type="entry name" value="MCPsignal"/>
    <property type="match status" value="1"/>
</dbReference>
<dbReference type="RefSeq" id="WP_247342298.1">
    <property type="nucleotide sequence ID" value="NZ_CP095550.1"/>
</dbReference>
<dbReference type="Proteomes" id="UP001597318">
    <property type="component" value="Unassembled WGS sequence"/>
</dbReference>
<evidence type="ECO:0000256" key="1">
    <source>
        <dbReference type="ARBA" id="ARBA00004236"/>
    </source>
</evidence>
<dbReference type="InterPro" id="IPR024478">
    <property type="entry name" value="HlyB_4HB_MCP"/>
</dbReference>
<evidence type="ECO:0000256" key="5">
    <source>
        <dbReference type="ARBA" id="ARBA00029447"/>
    </source>
</evidence>
<evidence type="ECO:0000313" key="11">
    <source>
        <dbReference type="Proteomes" id="UP001597318"/>
    </source>
</evidence>
<keyword evidence="11" id="KW-1185">Reference proteome</keyword>
<dbReference type="Gene3D" id="6.10.340.10">
    <property type="match status" value="1"/>
</dbReference>
<dbReference type="PROSITE" id="PS50111">
    <property type="entry name" value="CHEMOTAXIS_TRANSDUC_2"/>
    <property type="match status" value="1"/>
</dbReference>
<keyword evidence="7" id="KW-1133">Transmembrane helix</keyword>
<gene>
    <name evidence="10" type="ORF">ACFSKK_02150</name>
</gene>
<name>A0ABW5BUA7_9BACI</name>
<keyword evidence="3 7" id="KW-0472">Membrane</keyword>
<keyword evidence="4 6" id="KW-0807">Transducer</keyword>
<evidence type="ECO:0000313" key="10">
    <source>
        <dbReference type="EMBL" id="MFD2212509.1"/>
    </source>
</evidence>
<proteinExistence type="inferred from homology"/>
<organism evidence="10 11">
    <name type="scientific">Metabacillus endolithicus</name>
    <dbReference type="NCBI Taxonomy" id="1535204"/>
    <lineage>
        <taxon>Bacteria</taxon>
        <taxon>Bacillati</taxon>
        <taxon>Bacillota</taxon>
        <taxon>Bacilli</taxon>
        <taxon>Bacillales</taxon>
        <taxon>Bacillaceae</taxon>
        <taxon>Metabacillus</taxon>
    </lineage>
</organism>
<dbReference type="SMART" id="SM00283">
    <property type="entry name" value="MA"/>
    <property type="match status" value="1"/>
</dbReference>
<dbReference type="InterPro" id="IPR004089">
    <property type="entry name" value="MCPsignal_dom"/>
</dbReference>
<evidence type="ECO:0000256" key="6">
    <source>
        <dbReference type="PROSITE-ProRule" id="PRU00284"/>
    </source>
</evidence>
<evidence type="ECO:0000259" key="9">
    <source>
        <dbReference type="PROSITE" id="PS50885"/>
    </source>
</evidence>
<accession>A0ABW5BUA7</accession>
<evidence type="ECO:0000256" key="3">
    <source>
        <dbReference type="ARBA" id="ARBA00023136"/>
    </source>
</evidence>
<keyword evidence="7" id="KW-0812">Transmembrane</keyword>
<keyword evidence="2" id="KW-1003">Cell membrane</keyword>
<dbReference type="Pfam" id="PF12729">
    <property type="entry name" value="4HB_MCP_1"/>
    <property type="match status" value="1"/>
</dbReference>
<dbReference type="Gene3D" id="1.10.287.950">
    <property type="entry name" value="Methyl-accepting chemotaxis protein"/>
    <property type="match status" value="1"/>
</dbReference>
<feature type="domain" description="Methyl-accepting transducer" evidence="8">
    <location>
        <begin position="273"/>
        <end position="509"/>
    </location>
</feature>
<dbReference type="Pfam" id="PF00672">
    <property type="entry name" value="HAMP"/>
    <property type="match status" value="1"/>
</dbReference>
<dbReference type="EMBL" id="JBHUIK010000001">
    <property type="protein sequence ID" value="MFD2212509.1"/>
    <property type="molecule type" value="Genomic_DNA"/>
</dbReference>
<evidence type="ECO:0000256" key="7">
    <source>
        <dbReference type="SAM" id="Phobius"/>
    </source>
</evidence>
<protein>
    <submittedName>
        <fullName evidence="10">Methyl-accepting chemotaxis protein</fullName>
    </submittedName>
</protein>
<evidence type="ECO:0000256" key="4">
    <source>
        <dbReference type="ARBA" id="ARBA00023224"/>
    </source>
</evidence>
<dbReference type="CDD" id="cd11386">
    <property type="entry name" value="MCP_signal"/>
    <property type="match status" value="1"/>
</dbReference>
<dbReference type="SUPFAM" id="SSF58104">
    <property type="entry name" value="Methyl-accepting chemotaxis protein (MCP) signaling domain"/>
    <property type="match status" value="1"/>
</dbReference>
<comment type="similarity">
    <text evidence="5">Belongs to the methyl-accepting chemotaxis (MCP) protein family.</text>
</comment>
<dbReference type="PANTHER" id="PTHR32089:SF112">
    <property type="entry name" value="LYSOZYME-LIKE PROTEIN-RELATED"/>
    <property type="match status" value="1"/>
</dbReference>
<dbReference type="PROSITE" id="PS50885">
    <property type="entry name" value="HAMP"/>
    <property type="match status" value="1"/>
</dbReference>
<feature type="transmembrane region" description="Helical" evidence="7">
    <location>
        <begin position="177"/>
        <end position="200"/>
    </location>
</feature>
<sequence>MKSIKWKMLLSFGVILLFLCIVAVSTFTQINKYNKDVELLVTKDLELLIIDEKLSANIQERIALIRGYVIFEEEEYITKFNETTEESKELQDQLLLLTDSDQAKQLIEKSVEWRSIIQEELLTAIQNGNKDEALNILKNTVTPLGREIDTGFKELAENREVGIKDLGDKLINSGSSIVLVISIISFLAIGIGIILSFYMARSISKPILQVVDRMELIAAGDLSVEPLNSKTKDEVGKLINSVNTVVINLRSLLGTINDSTMQVSASSEQLSASAEQSTMAAEQISELAQTAAIGAEKQQSSSEEVLSYMQELAAGLTQIAETSQNVNQDTRSAFEATIEGENSVATVVTQMNHIQKSVENSSTIISELGERSKEVGHIINIISSISEQTNLLALNAAIEAARAGEHGKGFAVVADEVRKLAEETKISTQQISSILLKIQEETSNAVASMKTGSEQVESGIVFTSKVNESFNIIKHANQQVKEKVADVAVAIEQLTNVSNNVLTHTSEVSELAKESTKYSQDSSAANEEQLATMEEISASAEALSNLAEDLKTSMTKFKL</sequence>
<comment type="subcellular location">
    <subcellularLocation>
        <location evidence="1">Cell membrane</location>
    </subcellularLocation>
</comment>
<evidence type="ECO:0000256" key="2">
    <source>
        <dbReference type="ARBA" id="ARBA00022475"/>
    </source>
</evidence>
<comment type="caution">
    <text evidence="10">The sequence shown here is derived from an EMBL/GenBank/DDBJ whole genome shotgun (WGS) entry which is preliminary data.</text>
</comment>
<feature type="domain" description="HAMP" evidence="9">
    <location>
        <begin position="201"/>
        <end position="254"/>
    </location>
</feature>
<evidence type="ECO:0000259" key="8">
    <source>
        <dbReference type="PROSITE" id="PS50111"/>
    </source>
</evidence>
<dbReference type="CDD" id="cd06225">
    <property type="entry name" value="HAMP"/>
    <property type="match status" value="1"/>
</dbReference>